<dbReference type="Proteomes" id="UP000749559">
    <property type="component" value="Unassembled WGS sequence"/>
</dbReference>
<dbReference type="EMBL" id="CAIIXF020000001">
    <property type="protein sequence ID" value="CAH1772459.1"/>
    <property type="molecule type" value="Genomic_DNA"/>
</dbReference>
<name>A0A8S4MUB6_OWEFU</name>
<feature type="non-terminal residue" evidence="1">
    <location>
        <position position="100"/>
    </location>
</feature>
<accession>A0A8S4MUB6</accession>
<feature type="non-terminal residue" evidence="1">
    <location>
        <position position="1"/>
    </location>
</feature>
<comment type="caution">
    <text evidence="1">The sequence shown here is derived from an EMBL/GenBank/DDBJ whole genome shotgun (WGS) entry which is preliminary data.</text>
</comment>
<protein>
    <submittedName>
        <fullName evidence="1">Uncharacterized protein</fullName>
    </submittedName>
</protein>
<keyword evidence="2" id="KW-1185">Reference proteome</keyword>
<organism evidence="1 2">
    <name type="scientific">Owenia fusiformis</name>
    <name type="common">Polychaete worm</name>
    <dbReference type="NCBI Taxonomy" id="6347"/>
    <lineage>
        <taxon>Eukaryota</taxon>
        <taxon>Metazoa</taxon>
        <taxon>Spiralia</taxon>
        <taxon>Lophotrochozoa</taxon>
        <taxon>Annelida</taxon>
        <taxon>Polychaeta</taxon>
        <taxon>Sedentaria</taxon>
        <taxon>Canalipalpata</taxon>
        <taxon>Sabellida</taxon>
        <taxon>Oweniida</taxon>
        <taxon>Oweniidae</taxon>
        <taxon>Owenia</taxon>
    </lineage>
</organism>
<gene>
    <name evidence="1" type="ORF">OFUS_LOCUS223</name>
</gene>
<sequence length="100" mass="10888">HHIVVLSVRFEASISDSFAVPGLTVDSPSGYTLEIELTAIDSPIPPSLQPLLDVHFYVRSTSGWMKRLPYTMTEVQRSRLMTGVPTSAITVELSVDNSAG</sequence>
<proteinExistence type="predicted"/>
<evidence type="ECO:0000313" key="2">
    <source>
        <dbReference type="Proteomes" id="UP000749559"/>
    </source>
</evidence>
<evidence type="ECO:0000313" key="1">
    <source>
        <dbReference type="EMBL" id="CAH1772459.1"/>
    </source>
</evidence>
<reference evidence="1" key="1">
    <citation type="submission" date="2022-03" db="EMBL/GenBank/DDBJ databases">
        <authorList>
            <person name="Martin C."/>
        </authorList>
    </citation>
    <scope>NUCLEOTIDE SEQUENCE</scope>
</reference>
<dbReference type="AlphaFoldDB" id="A0A8S4MUB6"/>